<feature type="domain" description="C2H2-type" evidence="2">
    <location>
        <begin position="95"/>
        <end position="117"/>
    </location>
</feature>
<comment type="caution">
    <text evidence="3">The sequence shown here is derived from an EMBL/GenBank/DDBJ whole genome shotgun (WGS) entry which is preliminary data.</text>
</comment>
<evidence type="ECO:0000313" key="4">
    <source>
        <dbReference type="Proteomes" id="UP000828390"/>
    </source>
</evidence>
<sequence length="167" mass="18796">MTTQDKTEVSGAKPSEPGLHDGSNHDDLGSISRKRRTPLWHHDYVFSTFSSGRPNTKITPRSRAICPLCKEEVTAGERFELHVTQCAINPKRHKCHECGTDYKELVFLKRHIAKTGHTQTHKVESVKTPAADSSSVSSWDSDLEVEIAYEPCIDFNIGRVIRKRTVP</sequence>
<evidence type="ECO:0000313" key="3">
    <source>
        <dbReference type="EMBL" id="KAH3827772.1"/>
    </source>
</evidence>
<accession>A0A9D4H3Q4</accession>
<organism evidence="3 4">
    <name type="scientific">Dreissena polymorpha</name>
    <name type="common">Zebra mussel</name>
    <name type="synonym">Mytilus polymorpha</name>
    <dbReference type="NCBI Taxonomy" id="45954"/>
    <lineage>
        <taxon>Eukaryota</taxon>
        <taxon>Metazoa</taxon>
        <taxon>Spiralia</taxon>
        <taxon>Lophotrochozoa</taxon>
        <taxon>Mollusca</taxon>
        <taxon>Bivalvia</taxon>
        <taxon>Autobranchia</taxon>
        <taxon>Heteroconchia</taxon>
        <taxon>Euheterodonta</taxon>
        <taxon>Imparidentia</taxon>
        <taxon>Neoheterodontei</taxon>
        <taxon>Myida</taxon>
        <taxon>Dreissenoidea</taxon>
        <taxon>Dreissenidae</taxon>
        <taxon>Dreissena</taxon>
    </lineage>
</organism>
<proteinExistence type="predicted"/>
<gene>
    <name evidence="3" type="ORF">DPMN_129714</name>
</gene>
<protein>
    <recommendedName>
        <fullName evidence="2">C2H2-type domain-containing protein</fullName>
    </recommendedName>
</protein>
<feature type="compositionally biased region" description="Basic and acidic residues" evidence="1">
    <location>
        <begin position="18"/>
        <end position="28"/>
    </location>
</feature>
<reference evidence="3" key="2">
    <citation type="submission" date="2020-11" db="EMBL/GenBank/DDBJ databases">
        <authorList>
            <person name="McCartney M.A."/>
            <person name="Auch B."/>
            <person name="Kono T."/>
            <person name="Mallez S."/>
            <person name="Becker A."/>
            <person name="Gohl D.M."/>
            <person name="Silverstein K.A.T."/>
            <person name="Koren S."/>
            <person name="Bechman K.B."/>
            <person name="Herman A."/>
            <person name="Abrahante J.E."/>
            <person name="Garbe J."/>
        </authorList>
    </citation>
    <scope>NUCLEOTIDE SEQUENCE</scope>
    <source>
        <strain evidence="3">Duluth1</strain>
        <tissue evidence="3">Whole animal</tissue>
    </source>
</reference>
<dbReference type="PROSITE" id="PS00028">
    <property type="entry name" value="ZINC_FINGER_C2H2_1"/>
    <property type="match status" value="1"/>
</dbReference>
<evidence type="ECO:0000256" key="1">
    <source>
        <dbReference type="SAM" id="MobiDB-lite"/>
    </source>
</evidence>
<dbReference type="AlphaFoldDB" id="A0A9D4H3Q4"/>
<dbReference type="EMBL" id="JAIWYP010000005">
    <property type="protein sequence ID" value="KAH3827772.1"/>
    <property type="molecule type" value="Genomic_DNA"/>
</dbReference>
<name>A0A9D4H3Q4_DREPO</name>
<evidence type="ECO:0000259" key="2">
    <source>
        <dbReference type="PROSITE" id="PS00028"/>
    </source>
</evidence>
<keyword evidence="4" id="KW-1185">Reference proteome</keyword>
<dbReference type="Proteomes" id="UP000828390">
    <property type="component" value="Unassembled WGS sequence"/>
</dbReference>
<dbReference type="InterPro" id="IPR013087">
    <property type="entry name" value="Znf_C2H2_type"/>
</dbReference>
<feature type="region of interest" description="Disordered" evidence="1">
    <location>
        <begin position="1"/>
        <end position="32"/>
    </location>
</feature>
<reference evidence="3" key="1">
    <citation type="journal article" date="2019" name="bioRxiv">
        <title>The Genome of the Zebra Mussel, Dreissena polymorpha: A Resource for Invasive Species Research.</title>
        <authorList>
            <person name="McCartney M.A."/>
            <person name="Auch B."/>
            <person name="Kono T."/>
            <person name="Mallez S."/>
            <person name="Zhang Y."/>
            <person name="Obille A."/>
            <person name="Becker A."/>
            <person name="Abrahante J.E."/>
            <person name="Garbe J."/>
            <person name="Badalamenti J.P."/>
            <person name="Herman A."/>
            <person name="Mangelson H."/>
            <person name="Liachko I."/>
            <person name="Sullivan S."/>
            <person name="Sone E.D."/>
            <person name="Koren S."/>
            <person name="Silverstein K.A.T."/>
            <person name="Beckman K.B."/>
            <person name="Gohl D.M."/>
        </authorList>
    </citation>
    <scope>NUCLEOTIDE SEQUENCE</scope>
    <source>
        <strain evidence="3">Duluth1</strain>
        <tissue evidence="3">Whole animal</tissue>
    </source>
</reference>